<accession>A0AAP4BVG1</accession>
<gene>
    <name evidence="1" type="ORF">QPX54_06215</name>
</gene>
<dbReference type="AlphaFoldDB" id="A0AAP4BVG1"/>
<proteinExistence type="predicted"/>
<reference evidence="1" key="1">
    <citation type="submission" date="2023-05" db="EMBL/GenBank/DDBJ databases">
        <title>Metabolic capabilities are highly conserved among human nasal-associated Corynebacterium species in pangenomic analyses.</title>
        <authorList>
            <person name="Tran T.H."/>
            <person name="Roberts A.Q."/>
            <person name="Escapa I.F."/>
            <person name="Gao W."/>
            <person name="Conlan S."/>
            <person name="Kong H."/>
            <person name="Segre J.A."/>
            <person name="Kelly M.S."/>
            <person name="Lemon K.P."/>
        </authorList>
    </citation>
    <scope>NUCLEOTIDE SEQUENCE</scope>
    <source>
        <strain evidence="1">KPL2654</strain>
    </source>
</reference>
<sequence>MSIKQAQEWLNQRPDIDELYTVMVQCESGEDTRYRLIWSERRENYLTRLINHAEWREYSFAYAMAKSLIGRSQIIEKQEYEVIRAFIVEKGEDYRVIEEVHADEH</sequence>
<evidence type="ECO:0000313" key="1">
    <source>
        <dbReference type="EMBL" id="MDK4326106.1"/>
    </source>
</evidence>
<name>A0AAP4BVG1_9CORY</name>
<dbReference type="RefSeq" id="WP_284589676.1">
    <property type="nucleotide sequence ID" value="NZ_JASNVP010000005.1"/>
</dbReference>
<evidence type="ECO:0000313" key="2">
    <source>
        <dbReference type="Proteomes" id="UP001226160"/>
    </source>
</evidence>
<dbReference type="EMBL" id="JASNVP010000005">
    <property type="protein sequence ID" value="MDK4326106.1"/>
    <property type="molecule type" value="Genomic_DNA"/>
</dbReference>
<organism evidence="1 2">
    <name type="scientific">Corynebacterium propinquum</name>
    <dbReference type="NCBI Taxonomy" id="43769"/>
    <lineage>
        <taxon>Bacteria</taxon>
        <taxon>Bacillati</taxon>
        <taxon>Actinomycetota</taxon>
        <taxon>Actinomycetes</taxon>
        <taxon>Mycobacteriales</taxon>
        <taxon>Corynebacteriaceae</taxon>
        <taxon>Corynebacterium</taxon>
    </lineage>
</organism>
<protein>
    <submittedName>
        <fullName evidence="1">Uncharacterized protein</fullName>
    </submittedName>
</protein>
<dbReference type="Proteomes" id="UP001226160">
    <property type="component" value="Unassembled WGS sequence"/>
</dbReference>
<comment type="caution">
    <text evidence="1">The sequence shown here is derived from an EMBL/GenBank/DDBJ whole genome shotgun (WGS) entry which is preliminary data.</text>
</comment>